<gene>
    <name evidence="1" type="ORF">DFR87_00520</name>
</gene>
<sequence length="61" mass="7088">MESFVKLKIKFNVNFDQNSATCKATVPIKSLWSRYEVLYYNLEGQIYIHGEIIEARKADSS</sequence>
<reference evidence="1 2" key="1">
    <citation type="submission" date="2018-05" db="EMBL/GenBank/DDBJ databases">
        <title>Complete Genome Sequences of Extremely Thermoacidophilic, Metal-Mobilizing Type-Strain Members of the Archaeal Family Sulfolobaceae: Acidianus brierleyi DSM-1651T, Acidianus sulfidivorans DSM-18786T, Metallosphaera hakonensis DSM-7519T, and Metallosphaera prunae DSM-10039T.</title>
        <authorList>
            <person name="Counts J.A."/>
            <person name="Kelly R.M."/>
        </authorList>
    </citation>
    <scope>NUCLEOTIDE SEQUENCE [LARGE SCALE GENOMIC DNA]</scope>
    <source>
        <strain evidence="1 2">HO1-1</strain>
    </source>
</reference>
<organism evidence="1 2">
    <name type="scientific">Metallosphaera hakonensis JCM 8857 = DSM 7519</name>
    <dbReference type="NCBI Taxonomy" id="1293036"/>
    <lineage>
        <taxon>Archaea</taxon>
        <taxon>Thermoproteota</taxon>
        <taxon>Thermoprotei</taxon>
        <taxon>Sulfolobales</taxon>
        <taxon>Sulfolobaceae</taxon>
        <taxon>Metallosphaera</taxon>
    </lineage>
</organism>
<reference evidence="2" key="3">
    <citation type="submission" date="2020-03" db="EMBL/GenBank/DDBJ databases">
        <title>Sequencing and Assembly of Multiple Reported Metal-Biooxidizing Members of the Extremely Thermoacidophilic Archaeal Family Sulfolobaceae.</title>
        <authorList>
            <person name="Counts J.A."/>
            <person name="Kelly R.M."/>
        </authorList>
    </citation>
    <scope>NUCLEOTIDE SEQUENCE [LARGE SCALE GENOMIC DNA]</scope>
    <source>
        <strain evidence="2">HO1-1</strain>
    </source>
</reference>
<reference evidence="2" key="2">
    <citation type="submission" date="2020-03" db="EMBL/GenBank/DDBJ databases">
        <title>Complete Genome Sequences of Extremely Thermoacidophilic, Metal-Mobilizing Type-Strain Members of the Archaeal Family Sulfolobaceae: Acidianus brierleyi DSM-1651T, Acidianus sulfidivorans DSM-18786T, Metallosphaera hakonensis DSM-7519T, and Metallosphaera prunae DSM-10039T.</title>
        <authorList>
            <person name="Counts J.A."/>
            <person name="Kelly R.M."/>
        </authorList>
    </citation>
    <scope>NUCLEOTIDE SEQUENCE [LARGE SCALE GENOMIC DNA]</scope>
    <source>
        <strain evidence="2">HO1-1</strain>
    </source>
</reference>
<evidence type="ECO:0000313" key="1">
    <source>
        <dbReference type="EMBL" id="AWR98444.1"/>
    </source>
</evidence>
<evidence type="ECO:0000313" key="2">
    <source>
        <dbReference type="Proteomes" id="UP000247586"/>
    </source>
</evidence>
<proteinExistence type="predicted"/>
<accession>A0A2U9IR39</accession>
<protein>
    <submittedName>
        <fullName evidence="1">Uncharacterized protein</fullName>
    </submittedName>
</protein>
<dbReference type="AlphaFoldDB" id="A0A2U9IR39"/>
<dbReference type="Proteomes" id="UP000247586">
    <property type="component" value="Chromosome"/>
</dbReference>
<keyword evidence="2" id="KW-1185">Reference proteome</keyword>
<dbReference type="EMBL" id="CP029287">
    <property type="protein sequence ID" value="AWR98444.1"/>
    <property type="molecule type" value="Genomic_DNA"/>
</dbReference>
<name>A0A2U9IR39_9CREN</name>